<dbReference type="RefSeq" id="WP_160484595.1">
    <property type="nucleotide sequence ID" value="NZ_WUBR01000001.1"/>
</dbReference>
<dbReference type="Gene3D" id="3.90.550.10">
    <property type="entry name" value="Spore Coat Polysaccharide Biosynthesis Protein SpsA, Chain A"/>
    <property type="match status" value="1"/>
</dbReference>
<proteinExistence type="predicted"/>
<protein>
    <submittedName>
        <fullName evidence="2">Glycosyltransferase</fullName>
    </submittedName>
</protein>
<evidence type="ECO:0000313" key="3">
    <source>
        <dbReference type="Proteomes" id="UP000461409"/>
    </source>
</evidence>
<dbReference type="Proteomes" id="UP000461409">
    <property type="component" value="Unassembled WGS sequence"/>
</dbReference>
<sequence>MTSAPPVSVITTAYNREAYLGDAIESVLASSFEDFEYIVVDDCSSDATFDLAQRYAAMDSRVRVYRNEVNLGDYKNRHYAATLAQGTYLKYVDSDDVIYPHGLQVMMQSASRFPDAGLALSCKPEAQRSYPVALSPREAYRRHFFEGGLFNNGPLSTLIKRDAYHAAGGFTGEQFIGDAQLWLAIARDALVILMPQDLTWWRSHGEQELAYELRTLDTVAARHSLAINSLRDTRSPLSDAETQRALDIVQRKHASLILSVARRFSFAQAFKLAQTLGLSTGDFVHALSSRLTKGRKAL</sequence>
<dbReference type="CDD" id="cd00761">
    <property type="entry name" value="Glyco_tranf_GTA_type"/>
    <property type="match status" value="1"/>
</dbReference>
<gene>
    <name evidence="2" type="ORF">GRF63_03560</name>
</gene>
<accession>A0A844XAJ0</accession>
<reference evidence="2 3" key="2">
    <citation type="submission" date="2020-02" db="EMBL/GenBank/DDBJ databases">
        <title>Erythrobacter dongmakensis sp. nov., isolated from a tidal mudflat.</title>
        <authorList>
            <person name="Kim I.S."/>
        </authorList>
    </citation>
    <scope>NUCLEOTIDE SEQUENCE [LARGE SCALE GENOMIC DNA]</scope>
    <source>
        <strain evidence="2 3">GH3-10</strain>
    </source>
</reference>
<evidence type="ECO:0000259" key="1">
    <source>
        <dbReference type="Pfam" id="PF00535"/>
    </source>
</evidence>
<dbReference type="PANTHER" id="PTHR43685:SF2">
    <property type="entry name" value="GLYCOSYLTRANSFERASE 2-LIKE DOMAIN-CONTAINING PROTEIN"/>
    <property type="match status" value="1"/>
</dbReference>
<feature type="domain" description="Glycosyltransferase 2-like" evidence="1">
    <location>
        <begin position="8"/>
        <end position="131"/>
    </location>
</feature>
<organism evidence="2 3">
    <name type="scientific">Aurantiacibacter rhizosphaerae</name>
    <dbReference type="NCBI Taxonomy" id="2691582"/>
    <lineage>
        <taxon>Bacteria</taxon>
        <taxon>Pseudomonadati</taxon>
        <taxon>Pseudomonadota</taxon>
        <taxon>Alphaproteobacteria</taxon>
        <taxon>Sphingomonadales</taxon>
        <taxon>Erythrobacteraceae</taxon>
        <taxon>Aurantiacibacter</taxon>
    </lineage>
</organism>
<evidence type="ECO:0000313" key="2">
    <source>
        <dbReference type="EMBL" id="MWV26976.1"/>
    </source>
</evidence>
<dbReference type="InterPro" id="IPR001173">
    <property type="entry name" value="Glyco_trans_2-like"/>
</dbReference>
<dbReference type="InterPro" id="IPR029044">
    <property type="entry name" value="Nucleotide-diphossugar_trans"/>
</dbReference>
<name>A0A844XAJ0_9SPHN</name>
<comment type="caution">
    <text evidence="2">The sequence shown here is derived from an EMBL/GenBank/DDBJ whole genome shotgun (WGS) entry which is preliminary data.</text>
</comment>
<dbReference type="SUPFAM" id="SSF53448">
    <property type="entry name" value="Nucleotide-diphospho-sugar transferases"/>
    <property type="match status" value="1"/>
</dbReference>
<reference evidence="2 3" key="1">
    <citation type="submission" date="2019-12" db="EMBL/GenBank/DDBJ databases">
        <authorList>
            <person name="Lee S.D."/>
        </authorList>
    </citation>
    <scope>NUCLEOTIDE SEQUENCE [LARGE SCALE GENOMIC DNA]</scope>
    <source>
        <strain evidence="2 3">GH3-10</strain>
    </source>
</reference>
<dbReference type="InterPro" id="IPR050834">
    <property type="entry name" value="Glycosyltransf_2"/>
</dbReference>
<dbReference type="AlphaFoldDB" id="A0A844XAJ0"/>
<dbReference type="EMBL" id="WUBR01000001">
    <property type="protein sequence ID" value="MWV26976.1"/>
    <property type="molecule type" value="Genomic_DNA"/>
</dbReference>
<dbReference type="PANTHER" id="PTHR43685">
    <property type="entry name" value="GLYCOSYLTRANSFERASE"/>
    <property type="match status" value="1"/>
</dbReference>
<dbReference type="Pfam" id="PF00535">
    <property type="entry name" value="Glycos_transf_2"/>
    <property type="match status" value="1"/>
</dbReference>
<keyword evidence="2" id="KW-0808">Transferase</keyword>
<dbReference type="GO" id="GO:0016740">
    <property type="term" value="F:transferase activity"/>
    <property type="evidence" value="ECO:0007669"/>
    <property type="project" value="UniProtKB-KW"/>
</dbReference>
<keyword evidence="3" id="KW-1185">Reference proteome</keyword>